<dbReference type="InterPro" id="IPR029787">
    <property type="entry name" value="Nucleotide_cyclase"/>
</dbReference>
<dbReference type="EMBL" id="MCGO01000009">
    <property type="protein sequence ID" value="ORY49565.1"/>
    <property type="molecule type" value="Genomic_DNA"/>
</dbReference>
<dbReference type="SUPFAM" id="SSF48371">
    <property type="entry name" value="ARM repeat"/>
    <property type="match status" value="1"/>
</dbReference>
<dbReference type="PANTHER" id="PTHR43081:SF1">
    <property type="entry name" value="ADENYLATE CYCLASE, TERMINAL-DIFFERENTIATION SPECIFIC"/>
    <property type="match status" value="1"/>
</dbReference>
<dbReference type="Pfam" id="PF00211">
    <property type="entry name" value="Guanylate_cyc"/>
    <property type="match status" value="1"/>
</dbReference>
<proteinExistence type="predicted"/>
<dbReference type="InterPro" id="IPR016024">
    <property type="entry name" value="ARM-type_fold"/>
</dbReference>
<dbReference type="InterPro" id="IPR050697">
    <property type="entry name" value="Adenylyl/Guanylyl_Cyclase_3/4"/>
</dbReference>
<dbReference type="PANTHER" id="PTHR43081">
    <property type="entry name" value="ADENYLATE CYCLASE, TERMINAL-DIFFERENTIATION SPECIFIC-RELATED"/>
    <property type="match status" value="1"/>
</dbReference>
<feature type="region of interest" description="Disordered" evidence="1">
    <location>
        <begin position="154"/>
        <end position="251"/>
    </location>
</feature>
<dbReference type="GO" id="GO:0035556">
    <property type="term" value="P:intracellular signal transduction"/>
    <property type="evidence" value="ECO:0007669"/>
    <property type="project" value="InterPro"/>
</dbReference>
<dbReference type="AlphaFoldDB" id="A0A1Y2CT72"/>
<sequence length="1219" mass="136231">MDPDSQLDVAVASHGASVQTLVAADGLDPPLEQIDLYVEDTKPVEPNYLQAQTSHTPKVTQTPVIFQSNGKTPLKLIPFGSGIGPNYNSHVSTMKATAAMKEQDTLNYMKRFTTSPYAANSVKAQRQHLVHLPPSSTPKFPSLHVLDATKPIKRTKARSIDDGLPDLTTSRPEYETRSKPKPFHSDKVNAWPLHPALIKHQTPPTDDDPPPLLSQANPPKRKDSRGRRKSRYVNESDGDLSEQELPPQIKEKKMRDRLTLVKEEILADEHLFRLADKASQPDEVVSALDALISIATGNVIIAQDSLFDRGGVAILLHILQKYSLDLDIQAKTCKLLDLMGRANPLTFKALSKQKGISAILGVVQALYSQGKPSKPKPTRNIAPKTEEKLEKATPSQPRPSPTVNGTVLFRSLVDNGFTSASIDTNLPPSPDNELLRKSCFVLQNAHYLLGMKHNRASSVEVLEHLVFKSLTDAKLMLTCQHTMMYLIDSVSGNLFAADYSPDLNRLEKALIRDKKFELKDAGIAGQCVTTKKICNITDEVGNNPDFNVEVDARGFNGKPLSLLSVPIINESGVVLGVLQAINKMNTKGDATSFDSTDEFLFSHMATQLIHGMTTFNLHERFRILEEQYNLVIDSATSIRGASNVDELASRIIRDSKRLLNSDRSGLFLPDTETHDLISKIICNDSVQKIHLSVDKGIAGCTFRQGVIINVPNVLQDRRFNPEVDKQTGYNTRNILSAPLINTEGHIFGVLQILNKNEGSFNSEDERLAAYFAGQATVALDKKLLLKKRDEFAQIASDTYNYLQLVLHSVRNLIITIDDAGAIRAVNYPNQMELDPEIIQSIQSRPFKDLFNVDANERLIKDIQKIIDSKELLESIQHHCPLKFGEHIRSIKYEIKQVSEVEIATGLNRRLIIVFLEDVTQFERAIISLKRYITPQLANRVMQEYGSELGGSKVKVATLLANIRQYTALSDTLEPEKLIPWMNDHLNITLKTLSEHEGLMDKLSSGSTSAMFGLLSQTPTDVYNACECAFKLQETMKVLNDTLAQYELPPVSLTVGINTGQIFAGFIGTPDRAEIVRVGETVSLAKYMESLTQVYFTEMIVTEFVQKEVNGDFHLRELDTIKFRVSHVLRTEPLKIYALYGRKAENRSEQMLEVLELYAKGLTLYRRRQFKTASEFFESALNVLQDDGPSKAMFIRCKQYIEQPPPVAEWDAAYNVSFLT</sequence>
<dbReference type="InterPro" id="IPR029016">
    <property type="entry name" value="GAF-like_dom_sf"/>
</dbReference>
<evidence type="ECO:0000256" key="1">
    <source>
        <dbReference type="SAM" id="MobiDB-lite"/>
    </source>
</evidence>
<keyword evidence="4" id="KW-1185">Reference proteome</keyword>
<dbReference type="Gene3D" id="3.30.70.1230">
    <property type="entry name" value="Nucleotide cyclase"/>
    <property type="match status" value="1"/>
</dbReference>
<reference evidence="3 4" key="1">
    <citation type="submission" date="2016-07" db="EMBL/GenBank/DDBJ databases">
        <title>Pervasive Adenine N6-methylation of Active Genes in Fungi.</title>
        <authorList>
            <consortium name="DOE Joint Genome Institute"/>
            <person name="Mondo S.J."/>
            <person name="Dannebaum R.O."/>
            <person name="Kuo R.C."/>
            <person name="Labutti K."/>
            <person name="Haridas S."/>
            <person name="Kuo A."/>
            <person name="Salamov A."/>
            <person name="Ahrendt S.R."/>
            <person name="Lipzen A."/>
            <person name="Sullivan W."/>
            <person name="Andreopoulos W.B."/>
            <person name="Clum A."/>
            <person name="Lindquist E."/>
            <person name="Daum C."/>
            <person name="Ramamoorthy G.K."/>
            <person name="Gryganskyi A."/>
            <person name="Culley D."/>
            <person name="Magnuson J.K."/>
            <person name="James T.Y."/>
            <person name="O'Malley M.A."/>
            <person name="Stajich J.E."/>
            <person name="Spatafora J.W."/>
            <person name="Visel A."/>
            <person name="Grigoriev I.V."/>
        </authorList>
    </citation>
    <scope>NUCLEOTIDE SEQUENCE [LARGE SCALE GENOMIC DNA]</scope>
    <source>
        <strain evidence="3 4">JEL800</strain>
    </source>
</reference>
<dbReference type="Pfam" id="PF01590">
    <property type="entry name" value="GAF"/>
    <property type="match status" value="2"/>
</dbReference>
<dbReference type="Gene3D" id="3.30.450.40">
    <property type="match status" value="2"/>
</dbReference>
<evidence type="ECO:0000313" key="4">
    <source>
        <dbReference type="Proteomes" id="UP000193642"/>
    </source>
</evidence>
<dbReference type="SUPFAM" id="SSF55073">
    <property type="entry name" value="Nucleotide cyclase"/>
    <property type="match status" value="1"/>
</dbReference>
<protein>
    <recommendedName>
        <fullName evidence="2">Guanylate cyclase domain-containing protein</fullName>
    </recommendedName>
</protein>
<feature type="region of interest" description="Disordered" evidence="1">
    <location>
        <begin position="369"/>
        <end position="404"/>
    </location>
</feature>
<feature type="compositionally biased region" description="Basic and acidic residues" evidence="1">
    <location>
        <begin position="172"/>
        <end position="187"/>
    </location>
</feature>
<dbReference type="InterPro" id="IPR003018">
    <property type="entry name" value="GAF"/>
</dbReference>
<evidence type="ECO:0000259" key="2">
    <source>
        <dbReference type="PROSITE" id="PS50125"/>
    </source>
</evidence>
<name>A0A1Y2CT72_9FUNG</name>
<organism evidence="3 4">
    <name type="scientific">Rhizoclosmatium globosum</name>
    <dbReference type="NCBI Taxonomy" id="329046"/>
    <lineage>
        <taxon>Eukaryota</taxon>
        <taxon>Fungi</taxon>
        <taxon>Fungi incertae sedis</taxon>
        <taxon>Chytridiomycota</taxon>
        <taxon>Chytridiomycota incertae sedis</taxon>
        <taxon>Chytridiomycetes</taxon>
        <taxon>Chytridiales</taxon>
        <taxon>Chytriomycetaceae</taxon>
        <taxon>Rhizoclosmatium</taxon>
    </lineage>
</organism>
<dbReference type="InterPro" id="IPR001054">
    <property type="entry name" value="A/G_cyclase"/>
</dbReference>
<dbReference type="SMART" id="SM00065">
    <property type="entry name" value="GAF"/>
    <property type="match status" value="2"/>
</dbReference>
<gene>
    <name evidence="3" type="ORF">BCR33DRAFT_847509</name>
</gene>
<dbReference type="CDD" id="cd07302">
    <property type="entry name" value="CHD"/>
    <property type="match status" value="1"/>
</dbReference>
<dbReference type="STRING" id="329046.A0A1Y2CT72"/>
<feature type="domain" description="Guanylate cyclase" evidence="2">
    <location>
        <begin position="956"/>
        <end position="1088"/>
    </location>
</feature>
<dbReference type="OrthoDB" id="60033at2759"/>
<dbReference type="GO" id="GO:0009190">
    <property type="term" value="P:cyclic nucleotide biosynthetic process"/>
    <property type="evidence" value="ECO:0007669"/>
    <property type="project" value="InterPro"/>
</dbReference>
<dbReference type="SUPFAM" id="SSF55781">
    <property type="entry name" value="GAF domain-like"/>
    <property type="match status" value="2"/>
</dbReference>
<comment type="caution">
    <text evidence="3">The sequence shown here is derived from an EMBL/GenBank/DDBJ whole genome shotgun (WGS) entry which is preliminary data.</text>
</comment>
<feature type="compositionally biased region" description="Basic residues" evidence="1">
    <location>
        <begin position="222"/>
        <end position="231"/>
    </location>
</feature>
<dbReference type="Proteomes" id="UP000193642">
    <property type="component" value="Unassembled WGS sequence"/>
</dbReference>
<dbReference type="PROSITE" id="PS50125">
    <property type="entry name" value="GUANYLATE_CYCLASE_2"/>
    <property type="match status" value="1"/>
</dbReference>
<evidence type="ECO:0000313" key="3">
    <source>
        <dbReference type="EMBL" id="ORY49565.1"/>
    </source>
</evidence>
<accession>A0A1Y2CT72</accession>